<dbReference type="InterPro" id="IPR001579">
    <property type="entry name" value="Glyco_hydro_18_chit_AS"/>
</dbReference>
<keyword evidence="2" id="KW-1185">Reference proteome</keyword>
<sequence length="98" mass="11345">MTKRKRWQQPASKLLGVFSNHGVPVQCYSRKAIVWMVFRCPQLEKESISDHVFSKPTSINAWDRNAIYSIVEIVRKFNLDGIDIDNEHFKSGSDTFAE</sequence>
<evidence type="ECO:0000313" key="1">
    <source>
        <dbReference type="EMBL" id="KAK6919084.1"/>
    </source>
</evidence>
<name>A0AAN8UTX4_9MAGN</name>
<evidence type="ECO:0008006" key="3">
    <source>
        <dbReference type="Google" id="ProtNLM"/>
    </source>
</evidence>
<dbReference type="GO" id="GO:0004553">
    <property type="term" value="F:hydrolase activity, hydrolyzing O-glycosyl compounds"/>
    <property type="evidence" value="ECO:0007669"/>
    <property type="project" value="InterPro"/>
</dbReference>
<dbReference type="PANTHER" id="PTHR46476:SF3">
    <property type="entry name" value="CHITINASE 2-LIKE"/>
    <property type="match status" value="1"/>
</dbReference>
<reference evidence="1 2" key="1">
    <citation type="submission" date="2023-12" db="EMBL/GenBank/DDBJ databases">
        <title>A high-quality genome assembly for Dillenia turbinata (Dilleniales).</title>
        <authorList>
            <person name="Chanderbali A."/>
        </authorList>
    </citation>
    <scope>NUCLEOTIDE SEQUENCE [LARGE SCALE GENOMIC DNA]</scope>
    <source>
        <strain evidence="1">LSX21</strain>
        <tissue evidence="1">Leaf</tissue>
    </source>
</reference>
<proteinExistence type="predicted"/>
<accession>A0AAN8UTX4</accession>
<evidence type="ECO:0000313" key="2">
    <source>
        <dbReference type="Proteomes" id="UP001370490"/>
    </source>
</evidence>
<organism evidence="1 2">
    <name type="scientific">Dillenia turbinata</name>
    <dbReference type="NCBI Taxonomy" id="194707"/>
    <lineage>
        <taxon>Eukaryota</taxon>
        <taxon>Viridiplantae</taxon>
        <taxon>Streptophyta</taxon>
        <taxon>Embryophyta</taxon>
        <taxon>Tracheophyta</taxon>
        <taxon>Spermatophyta</taxon>
        <taxon>Magnoliopsida</taxon>
        <taxon>eudicotyledons</taxon>
        <taxon>Gunneridae</taxon>
        <taxon>Pentapetalae</taxon>
        <taxon>Dilleniales</taxon>
        <taxon>Dilleniaceae</taxon>
        <taxon>Dillenia</taxon>
    </lineage>
</organism>
<dbReference type="InterPro" id="IPR017853">
    <property type="entry name" value="GH"/>
</dbReference>
<dbReference type="PROSITE" id="PS01095">
    <property type="entry name" value="GH18_1"/>
    <property type="match status" value="1"/>
</dbReference>
<dbReference type="SUPFAM" id="SSF51445">
    <property type="entry name" value="(Trans)glycosidases"/>
    <property type="match status" value="1"/>
</dbReference>
<dbReference type="GO" id="GO:0005975">
    <property type="term" value="P:carbohydrate metabolic process"/>
    <property type="evidence" value="ECO:0007669"/>
    <property type="project" value="InterPro"/>
</dbReference>
<protein>
    <recommendedName>
        <fullName evidence="3">Chitinase</fullName>
    </recommendedName>
</protein>
<gene>
    <name evidence="1" type="ORF">RJ641_017506</name>
</gene>
<dbReference type="EMBL" id="JBAMMX010000022">
    <property type="protein sequence ID" value="KAK6919084.1"/>
    <property type="molecule type" value="Genomic_DNA"/>
</dbReference>
<dbReference type="Gene3D" id="3.20.20.80">
    <property type="entry name" value="Glycosidases"/>
    <property type="match status" value="1"/>
</dbReference>
<dbReference type="PANTHER" id="PTHR46476">
    <property type="entry name" value="CHITINASE 2-LIKE"/>
    <property type="match status" value="1"/>
</dbReference>
<dbReference type="Proteomes" id="UP001370490">
    <property type="component" value="Unassembled WGS sequence"/>
</dbReference>
<comment type="caution">
    <text evidence="1">The sequence shown here is derived from an EMBL/GenBank/DDBJ whole genome shotgun (WGS) entry which is preliminary data.</text>
</comment>
<dbReference type="AlphaFoldDB" id="A0AAN8UTX4"/>